<dbReference type="AlphaFoldDB" id="A0A381SS81"/>
<protein>
    <submittedName>
        <fullName evidence="2">Uncharacterized protein</fullName>
    </submittedName>
</protein>
<sequence length="114" mass="12954">MIKKINLTIAVLYSIILSVAETALNWGDWQYAPLWIVDYLIVLILLLAVFIFKDKIQKYLLLTGWSFSAGVMYIALFMNLEPETSLIVYDYYLLLAVSVALIVSIIGVLLSFID</sequence>
<feature type="transmembrane region" description="Helical" evidence="1">
    <location>
        <begin position="32"/>
        <end position="52"/>
    </location>
</feature>
<dbReference type="EMBL" id="UINC01003439">
    <property type="protein sequence ID" value="SVA06339.1"/>
    <property type="molecule type" value="Genomic_DNA"/>
</dbReference>
<organism evidence="2">
    <name type="scientific">marine metagenome</name>
    <dbReference type="NCBI Taxonomy" id="408172"/>
    <lineage>
        <taxon>unclassified sequences</taxon>
        <taxon>metagenomes</taxon>
        <taxon>ecological metagenomes</taxon>
    </lineage>
</organism>
<accession>A0A381SS81</accession>
<keyword evidence="1" id="KW-1133">Transmembrane helix</keyword>
<feature type="transmembrane region" description="Helical" evidence="1">
    <location>
        <begin position="59"/>
        <end position="79"/>
    </location>
</feature>
<evidence type="ECO:0000256" key="1">
    <source>
        <dbReference type="SAM" id="Phobius"/>
    </source>
</evidence>
<feature type="transmembrane region" description="Helical" evidence="1">
    <location>
        <begin position="91"/>
        <end position="113"/>
    </location>
</feature>
<proteinExistence type="predicted"/>
<keyword evidence="1" id="KW-0472">Membrane</keyword>
<name>A0A381SS81_9ZZZZ</name>
<gene>
    <name evidence="2" type="ORF">METZ01_LOCUS59193</name>
</gene>
<keyword evidence="1" id="KW-0812">Transmembrane</keyword>
<evidence type="ECO:0000313" key="2">
    <source>
        <dbReference type="EMBL" id="SVA06339.1"/>
    </source>
</evidence>
<reference evidence="2" key="1">
    <citation type="submission" date="2018-05" db="EMBL/GenBank/DDBJ databases">
        <authorList>
            <person name="Lanie J.A."/>
            <person name="Ng W.-L."/>
            <person name="Kazmierczak K.M."/>
            <person name="Andrzejewski T.M."/>
            <person name="Davidsen T.M."/>
            <person name="Wayne K.J."/>
            <person name="Tettelin H."/>
            <person name="Glass J.I."/>
            <person name="Rusch D."/>
            <person name="Podicherti R."/>
            <person name="Tsui H.-C.T."/>
            <person name="Winkler M.E."/>
        </authorList>
    </citation>
    <scope>NUCLEOTIDE SEQUENCE</scope>
</reference>